<comment type="similarity">
    <text evidence="2 12">Belongs to the amiloride-sensitive sodium channel (TC 1.A.6) family.</text>
</comment>
<evidence type="ECO:0000256" key="11">
    <source>
        <dbReference type="ARBA" id="ARBA00023303"/>
    </source>
</evidence>
<evidence type="ECO:0000256" key="8">
    <source>
        <dbReference type="ARBA" id="ARBA00023065"/>
    </source>
</evidence>
<dbReference type="GO" id="GO:0005272">
    <property type="term" value="F:sodium channel activity"/>
    <property type="evidence" value="ECO:0007669"/>
    <property type="project" value="UniProtKB-KW"/>
</dbReference>
<dbReference type="GO" id="GO:0016020">
    <property type="term" value="C:membrane"/>
    <property type="evidence" value="ECO:0007669"/>
    <property type="project" value="UniProtKB-SubCell"/>
</dbReference>
<evidence type="ECO:0000256" key="12">
    <source>
        <dbReference type="RuleBase" id="RU000679"/>
    </source>
</evidence>
<name>A0A7R8WNE5_9CRUS</name>
<keyword evidence="9" id="KW-0472">Membrane</keyword>
<comment type="subcellular location">
    <subcellularLocation>
        <location evidence="1">Membrane</location>
        <topology evidence="1">Multi-pass membrane protein</topology>
    </subcellularLocation>
</comment>
<evidence type="ECO:0000256" key="4">
    <source>
        <dbReference type="ARBA" id="ARBA00022461"/>
    </source>
</evidence>
<evidence type="ECO:0000256" key="1">
    <source>
        <dbReference type="ARBA" id="ARBA00004141"/>
    </source>
</evidence>
<evidence type="ECO:0000256" key="6">
    <source>
        <dbReference type="ARBA" id="ARBA00022989"/>
    </source>
</evidence>
<evidence type="ECO:0000256" key="2">
    <source>
        <dbReference type="ARBA" id="ARBA00007193"/>
    </source>
</evidence>
<accession>A0A7R8WNE5</accession>
<protein>
    <submittedName>
        <fullName evidence="13">Uncharacterized protein</fullName>
    </submittedName>
</protein>
<sequence length="245" mass="28187">MMNLGTNHGPMSLEKDIGLNFLNTSGKWTSNIFSSYGYPHRVYRLCYTLHDQEQYTQQDDHYLQFQADSKITEWNIYFTSGVAVNSNRFVHQCMDRCMKQQFVNGEAHTSILGTHCQFSGFQDVEGLEPCRNFEEADKALQTYTHLSVGISLETCKRKCPPSCTQLRYTFKNMKETLQANRTMAELHFSNPEEFRTIFVQQWSYSGLDMAADIGGYVGALLGISLLSVSHGITRRLRRMLQNQEQ</sequence>
<evidence type="ECO:0000256" key="5">
    <source>
        <dbReference type="ARBA" id="ARBA00022692"/>
    </source>
</evidence>
<evidence type="ECO:0000256" key="3">
    <source>
        <dbReference type="ARBA" id="ARBA00022448"/>
    </source>
</evidence>
<proteinExistence type="inferred from homology"/>
<keyword evidence="6" id="KW-1133">Transmembrane helix</keyword>
<dbReference type="AlphaFoldDB" id="A0A7R8WNE5"/>
<dbReference type="EMBL" id="OB666969">
    <property type="protein sequence ID" value="CAD7233794.1"/>
    <property type="molecule type" value="Genomic_DNA"/>
</dbReference>
<evidence type="ECO:0000256" key="9">
    <source>
        <dbReference type="ARBA" id="ARBA00023136"/>
    </source>
</evidence>
<keyword evidence="10 12" id="KW-0739">Sodium transport</keyword>
<keyword evidence="3 12" id="KW-0813">Transport</keyword>
<evidence type="ECO:0000313" key="13">
    <source>
        <dbReference type="EMBL" id="CAD7233794.1"/>
    </source>
</evidence>
<gene>
    <name evidence="13" type="ORF">CTOB1V02_LOCUS11613</name>
</gene>
<keyword evidence="8 12" id="KW-0406">Ion transport</keyword>
<dbReference type="Pfam" id="PF00858">
    <property type="entry name" value="ASC"/>
    <property type="match status" value="1"/>
</dbReference>
<organism evidence="13">
    <name type="scientific">Cyprideis torosa</name>
    <dbReference type="NCBI Taxonomy" id="163714"/>
    <lineage>
        <taxon>Eukaryota</taxon>
        <taxon>Metazoa</taxon>
        <taxon>Ecdysozoa</taxon>
        <taxon>Arthropoda</taxon>
        <taxon>Crustacea</taxon>
        <taxon>Oligostraca</taxon>
        <taxon>Ostracoda</taxon>
        <taxon>Podocopa</taxon>
        <taxon>Podocopida</taxon>
        <taxon>Cytherocopina</taxon>
        <taxon>Cytheroidea</taxon>
        <taxon>Cytherideidae</taxon>
        <taxon>Cyprideis</taxon>
    </lineage>
</organism>
<keyword evidence="4 12" id="KW-0894">Sodium channel</keyword>
<evidence type="ECO:0000256" key="7">
    <source>
        <dbReference type="ARBA" id="ARBA00023053"/>
    </source>
</evidence>
<keyword evidence="11 12" id="KW-0407">Ion channel</keyword>
<dbReference type="InterPro" id="IPR001873">
    <property type="entry name" value="ENaC"/>
</dbReference>
<keyword evidence="5 12" id="KW-0812">Transmembrane</keyword>
<evidence type="ECO:0000256" key="10">
    <source>
        <dbReference type="ARBA" id="ARBA00023201"/>
    </source>
</evidence>
<reference evidence="13" key="1">
    <citation type="submission" date="2020-11" db="EMBL/GenBank/DDBJ databases">
        <authorList>
            <person name="Tran Van P."/>
        </authorList>
    </citation>
    <scope>NUCLEOTIDE SEQUENCE</scope>
</reference>
<dbReference type="OrthoDB" id="5978493at2759"/>
<keyword evidence="7" id="KW-0915">Sodium</keyword>